<reference evidence="7 8" key="1">
    <citation type="journal article" date="2011" name="Proc. Natl. Acad. Sci. U.S.A.">
        <title>Evolutionary erosion of yeast sex chromosomes by mating-type switching accidents.</title>
        <authorList>
            <person name="Gordon J.L."/>
            <person name="Armisen D."/>
            <person name="Proux-Wera E."/>
            <person name="Oheigeartaigh S.S."/>
            <person name="Byrne K.P."/>
            <person name="Wolfe K.H."/>
        </authorList>
    </citation>
    <scope>NUCLEOTIDE SEQUENCE [LARGE SCALE GENOMIC DNA]</scope>
    <source>
        <strain evidence="8">ATCC 22294 / BCRC 22015 / CBS 2517 / CECT 1963 / NBRC 1671 / NRRL Y-8276</strain>
    </source>
</reference>
<sequence>MFNFAGQTRKRNINLGTKSKTSKRDILAKAEQERLKRAEERKKNESIILIQSYVRKYIACKQFFGKSIWFFDEEQRIHLFPTFGVKLLHYLDEASIYDILTRDSESLKHYGGVLVNIQVTKTLAEQRDCRLVSDLLHCMNHSYPIPQFFTQKGLIPFLNSAKSLSMDVSEKLCGILSIWNCAGTEILDEVYSVSSKRCRSPNDIANFFICMGEKRLFPLVSHPSLALLENLCLIYSTTSQNDQLLVKKIAECITGLPEQENESDDPLGSQIANIFEQEFIDSLIELIFDVSETSIDISSLASLLNLSEKFEKKNNILVFLLTNRAISLEIFEKVIGLSEEEILTKSLFTEKIITIAIEMINLYLTLTTDSELLSGKSLLSIGLLIEFSKTLKTFIFNQIWNKTQISSPIGPLLSKCIPVLNRIYLRDSRLGFCSKEKPKFWIIEDEKFQRLNLYKIIDNYDNQYRNFKTNVPDDSLSDEEDVEMDAEYTNGKPGSLREDIDNDTKLRYRVLHRMVNESNSSKNWKSINKLEILLKVPFFIPFEQRVDLFYTLIELDKQRLGTRDPTSGLMDMFMPWGSSAPNRQSAVISREHILEDAMKSFNGIGDKFKSKLSVTFVNEFGPEEGIDGGGVTKEFLTSVSEEGFTDPKYDLFQTNTDYDIYPKPTRDLAKLNKLEFLGKIVGKCIYERVLIDVTFADFFLKKLLNYGDHFRSSFDDLSSLDFDLYANLTKLLLMSSEEIDSLDLYFELTDMTNASRTIELIPNGSHVKVTKRTLLQYILKIAEYKLDRTLFEPVYFFHRGVSSLIGPMWLELFNSIELQMLISGGHKNVDLKDLRENTEYGGYIENDDTIKYFWEILEEFSMDERSKFLKFVTSVPQAPLQGFGALEPKFGIRNAGFDLDRLPTASTCVNLLKLPDYGNKELLKEKLLYSINSGARFDLS</sequence>
<feature type="active site" description="Glycyl thioester intermediate" evidence="5">
    <location>
        <position position="908"/>
    </location>
</feature>
<dbReference type="SUPFAM" id="SSF56204">
    <property type="entry name" value="Hect, E3 ligase catalytic domain"/>
    <property type="match status" value="1"/>
</dbReference>
<dbReference type="GO" id="GO:0000209">
    <property type="term" value="P:protein polyubiquitination"/>
    <property type="evidence" value="ECO:0007669"/>
    <property type="project" value="EnsemblFungi"/>
</dbReference>
<evidence type="ECO:0000256" key="1">
    <source>
        <dbReference type="ARBA" id="ARBA00000885"/>
    </source>
</evidence>
<dbReference type="HOGENOM" id="CLU_002173_2_3_1"/>
<dbReference type="GO" id="GO:0005634">
    <property type="term" value="C:nucleus"/>
    <property type="evidence" value="ECO:0007669"/>
    <property type="project" value="EnsemblFungi"/>
</dbReference>
<proteinExistence type="predicted"/>
<protein>
    <recommendedName>
        <fullName evidence="2">HECT-type E3 ubiquitin transferase</fullName>
        <ecNumber evidence="2">2.3.2.26</ecNumber>
    </recommendedName>
</protein>
<dbReference type="EC" id="2.3.2.26" evidence="2"/>
<dbReference type="STRING" id="1071382.H2AQX6"/>
<evidence type="ECO:0000256" key="2">
    <source>
        <dbReference type="ARBA" id="ARBA00012485"/>
    </source>
</evidence>
<dbReference type="GO" id="GO:0036503">
    <property type="term" value="P:ERAD pathway"/>
    <property type="evidence" value="ECO:0007669"/>
    <property type="project" value="EnsemblFungi"/>
</dbReference>
<dbReference type="PANTHER" id="PTHR45700:SF2">
    <property type="entry name" value="UBIQUITIN-PROTEIN LIGASE E3C"/>
    <property type="match status" value="1"/>
</dbReference>
<dbReference type="eggNOG" id="KOG0942">
    <property type="taxonomic scope" value="Eukaryota"/>
</dbReference>
<keyword evidence="8" id="KW-1185">Reference proteome</keyword>
<dbReference type="PROSITE" id="PS50237">
    <property type="entry name" value="HECT"/>
    <property type="match status" value="1"/>
</dbReference>
<gene>
    <name evidence="7" type="primary">KAFR0B04800</name>
    <name evidence="7" type="ORF">KAFR_0B04800</name>
</gene>
<dbReference type="RefSeq" id="XP_003955911.1">
    <property type="nucleotide sequence ID" value="XM_003955862.1"/>
</dbReference>
<dbReference type="GeneID" id="13884658"/>
<evidence type="ECO:0000256" key="3">
    <source>
        <dbReference type="ARBA" id="ARBA00022679"/>
    </source>
</evidence>
<dbReference type="Proteomes" id="UP000005220">
    <property type="component" value="Chromosome 2"/>
</dbReference>
<feature type="domain" description="HECT" evidence="6">
    <location>
        <begin position="608"/>
        <end position="940"/>
    </location>
</feature>
<dbReference type="AlphaFoldDB" id="H2AQX6"/>
<dbReference type="GO" id="GO:0071629">
    <property type="term" value="P:cytoplasm protein quality control by the ubiquitin-proteasome system"/>
    <property type="evidence" value="ECO:0007669"/>
    <property type="project" value="EnsemblFungi"/>
</dbReference>
<dbReference type="InParanoid" id="H2AQX6"/>
<dbReference type="KEGG" id="kaf:KAFR_0B04800"/>
<evidence type="ECO:0000259" key="6">
    <source>
        <dbReference type="PROSITE" id="PS50237"/>
    </source>
</evidence>
<dbReference type="OrthoDB" id="8068875at2759"/>
<dbReference type="EMBL" id="HE650822">
    <property type="protein sequence ID" value="CCF56776.1"/>
    <property type="molecule type" value="Genomic_DNA"/>
</dbReference>
<dbReference type="InterPro" id="IPR044611">
    <property type="entry name" value="E3A/B/C-like"/>
</dbReference>
<dbReference type="InterPro" id="IPR000569">
    <property type="entry name" value="HECT_dom"/>
</dbReference>
<dbReference type="GO" id="GO:0034450">
    <property type="term" value="F:ubiquitin-ubiquitin ligase activity"/>
    <property type="evidence" value="ECO:0007669"/>
    <property type="project" value="EnsemblFungi"/>
</dbReference>
<comment type="catalytic activity">
    <reaction evidence="1">
        <text>S-ubiquitinyl-[E2 ubiquitin-conjugating enzyme]-L-cysteine + [acceptor protein]-L-lysine = [E2 ubiquitin-conjugating enzyme]-L-cysteine + N(6)-ubiquitinyl-[acceptor protein]-L-lysine.</text>
        <dbReference type="EC" id="2.3.2.26"/>
    </reaction>
</comment>
<evidence type="ECO:0000313" key="7">
    <source>
        <dbReference type="EMBL" id="CCF56776.1"/>
    </source>
</evidence>
<dbReference type="InterPro" id="IPR035983">
    <property type="entry name" value="Hect_E3_ubiquitin_ligase"/>
</dbReference>
<evidence type="ECO:0000256" key="5">
    <source>
        <dbReference type="PROSITE-ProRule" id="PRU00104"/>
    </source>
</evidence>
<dbReference type="CDD" id="cd00078">
    <property type="entry name" value="HECTc"/>
    <property type="match status" value="1"/>
</dbReference>
<dbReference type="FunFam" id="3.30.2410.10:FF:000011">
    <property type="entry name" value="Putative Ubiquitin-protein ligase E3C"/>
    <property type="match status" value="1"/>
</dbReference>
<dbReference type="GO" id="GO:0000502">
    <property type="term" value="C:proteasome complex"/>
    <property type="evidence" value="ECO:0007669"/>
    <property type="project" value="EnsemblFungi"/>
</dbReference>
<dbReference type="Gene3D" id="3.30.2410.10">
    <property type="entry name" value="Hect, E3 ligase catalytic domain"/>
    <property type="match status" value="1"/>
</dbReference>
<dbReference type="GO" id="GO:0034605">
    <property type="term" value="P:cellular response to heat"/>
    <property type="evidence" value="ECO:0007669"/>
    <property type="project" value="EnsemblFungi"/>
</dbReference>
<dbReference type="FunCoup" id="H2AQX6">
    <property type="interactions" value="465"/>
</dbReference>
<dbReference type="SMART" id="SM00119">
    <property type="entry name" value="HECTc"/>
    <property type="match status" value="1"/>
</dbReference>
<dbReference type="PANTHER" id="PTHR45700">
    <property type="entry name" value="UBIQUITIN-PROTEIN LIGASE E3C"/>
    <property type="match status" value="1"/>
</dbReference>
<dbReference type="Gene3D" id="3.30.2160.10">
    <property type="entry name" value="Hect, E3 ligase catalytic domain"/>
    <property type="match status" value="1"/>
</dbReference>
<keyword evidence="4 5" id="KW-0833">Ubl conjugation pathway</keyword>
<dbReference type="Pfam" id="PF00632">
    <property type="entry name" value="HECT"/>
    <property type="match status" value="1"/>
</dbReference>
<dbReference type="Gene3D" id="3.90.1750.10">
    <property type="entry name" value="Hect, E3 ligase catalytic domains"/>
    <property type="match status" value="1"/>
</dbReference>
<keyword evidence="3" id="KW-0808">Transferase</keyword>
<dbReference type="GO" id="GO:0005829">
    <property type="term" value="C:cytosol"/>
    <property type="evidence" value="ECO:0007669"/>
    <property type="project" value="EnsemblFungi"/>
</dbReference>
<evidence type="ECO:0000313" key="8">
    <source>
        <dbReference type="Proteomes" id="UP000005220"/>
    </source>
</evidence>
<accession>H2AQX6</accession>
<name>H2AQX6_KAZAF</name>
<evidence type="ECO:0000256" key="4">
    <source>
        <dbReference type="ARBA" id="ARBA00022786"/>
    </source>
</evidence>
<dbReference type="GO" id="GO:0010994">
    <property type="term" value="P:free ubiquitin chain polymerization"/>
    <property type="evidence" value="ECO:0007669"/>
    <property type="project" value="EnsemblFungi"/>
</dbReference>
<organism evidence="7 8">
    <name type="scientific">Kazachstania africana (strain ATCC 22294 / BCRC 22015 / CBS 2517 / CECT 1963 / NBRC 1671 / NRRL Y-8276)</name>
    <name type="common">Yeast</name>
    <name type="synonym">Kluyveromyces africanus</name>
    <dbReference type="NCBI Taxonomy" id="1071382"/>
    <lineage>
        <taxon>Eukaryota</taxon>
        <taxon>Fungi</taxon>
        <taxon>Dikarya</taxon>
        <taxon>Ascomycota</taxon>
        <taxon>Saccharomycotina</taxon>
        <taxon>Saccharomycetes</taxon>
        <taxon>Saccharomycetales</taxon>
        <taxon>Saccharomycetaceae</taxon>
        <taxon>Kazachstania</taxon>
    </lineage>
</organism>